<gene>
    <name evidence="2" type="ORF">STAIW_v1c05840</name>
</gene>
<organism evidence="2 3">
    <name type="scientific">Spiroplasma taiwanense CT-1</name>
    <dbReference type="NCBI Taxonomy" id="1276220"/>
    <lineage>
        <taxon>Bacteria</taxon>
        <taxon>Bacillati</taxon>
        <taxon>Mycoplasmatota</taxon>
        <taxon>Mollicutes</taxon>
        <taxon>Entomoplasmatales</taxon>
        <taxon>Spiroplasmataceae</taxon>
        <taxon>Spiroplasma</taxon>
    </lineage>
</organism>
<accession>S5LX51</accession>
<dbReference type="HOGENOM" id="CLU_986630_0_0_14"/>
<name>S5LX51_9MOLU</name>
<evidence type="ECO:0000313" key="3">
    <source>
        <dbReference type="Proteomes" id="UP000014984"/>
    </source>
</evidence>
<reference evidence="2 3" key="1">
    <citation type="journal article" date="2013" name="Genome Biol. Evol.">
        <title>Comparison of metabolic capacities and inference of gene content evolution in mosquito-associated Spiroplasma diminutum and S. taiwanense.</title>
        <authorList>
            <person name="Lo W.S."/>
            <person name="Ku C."/>
            <person name="Chen L.L."/>
            <person name="Chang T.H."/>
            <person name="Kuo C.H."/>
        </authorList>
    </citation>
    <scope>NUCLEOTIDE SEQUENCE [LARGE SCALE GENOMIC DNA]</scope>
    <source>
        <strain evidence="2">CT-1</strain>
    </source>
</reference>
<dbReference type="EMBL" id="CP005074">
    <property type="protein sequence ID" value="AGR41206.1"/>
    <property type="molecule type" value="Genomic_DNA"/>
</dbReference>
<keyword evidence="1" id="KW-1133">Transmembrane helix</keyword>
<proteinExistence type="predicted"/>
<dbReference type="PATRIC" id="fig|1276220.3.peg.595"/>
<feature type="transmembrane region" description="Helical" evidence="1">
    <location>
        <begin position="255"/>
        <end position="278"/>
    </location>
</feature>
<dbReference type="Proteomes" id="UP000014984">
    <property type="component" value="Chromosome"/>
</dbReference>
<sequence length="282" mass="32201">MFSDYLRSIAKEEMANYYESFFVDLTKYFFELNPLTSVEFIVPNYKDKNGVWKKINLNYNMFIKNGFNLYPKTLLISRLDYNGGNAPYPPNINLNYKNISNINYDTNLNYYSYLNSKDIIGQYIKVGSTNYLNEIKAYTIDKNVQGFNSVTAKIESTVLNTGNANNIESKKSNFYGFNFVIYNSDDWNNVVNSPDQFFNIPYQKCGITNIMGCIANGFIWAVNTLIDFTGFSKFVSPIVTAGVATTDLLKSIQNLFAFNVTFSIMIYSIMTLAIIIAIGKIF</sequence>
<dbReference type="AlphaFoldDB" id="S5LX51"/>
<dbReference type="STRING" id="1276220.STAIW_v1c05840"/>
<keyword evidence="1 2" id="KW-0812">Transmembrane</keyword>
<protein>
    <submittedName>
        <fullName evidence="2">Plectrovirus svts2 orf 1 transmembrane protein</fullName>
    </submittedName>
</protein>
<evidence type="ECO:0000313" key="2">
    <source>
        <dbReference type="EMBL" id="AGR41206.1"/>
    </source>
</evidence>
<dbReference type="RefSeq" id="WP_020834345.1">
    <property type="nucleotide sequence ID" value="NC_021846.1"/>
</dbReference>
<keyword evidence="3" id="KW-1185">Reference proteome</keyword>
<dbReference type="KEGG" id="stai:STAIW_v1c05840"/>
<keyword evidence="1" id="KW-0472">Membrane</keyword>
<evidence type="ECO:0000256" key="1">
    <source>
        <dbReference type="SAM" id="Phobius"/>
    </source>
</evidence>